<dbReference type="SUPFAM" id="SSF49373">
    <property type="entry name" value="Invasin/intimin cell-adhesion fragments"/>
    <property type="match status" value="1"/>
</dbReference>
<feature type="domain" description="BIG2" evidence="1">
    <location>
        <begin position="47"/>
        <end position="131"/>
    </location>
</feature>
<dbReference type="Gene3D" id="2.60.40.1080">
    <property type="match status" value="3"/>
</dbReference>
<dbReference type="SMART" id="SM00635">
    <property type="entry name" value="BID_2"/>
    <property type="match status" value="1"/>
</dbReference>
<dbReference type="InterPro" id="IPR008964">
    <property type="entry name" value="Invasin/intimin_cell_adhesion"/>
</dbReference>
<gene>
    <name evidence="2" type="ORF">PAT01_33270</name>
</gene>
<keyword evidence="3" id="KW-1185">Reference proteome</keyword>
<dbReference type="Pfam" id="PF02368">
    <property type="entry name" value="Big_2"/>
    <property type="match status" value="1"/>
</dbReference>
<evidence type="ECO:0000313" key="3">
    <source>
        <dbReference type="Proteomes" id="UP000321189"/>
    </source>
</evidence>
<reference evidence="2 3" key="1">
    <citation type="submission" date="2019-07" db="EMBL/GenBank/DDBJ databases">
        <title>Whole genome shotgun sequence of Pseudoalteromonas atlantica NBRC 103033.</title>
        <authorList>
            <person name="Hosoyama A."/>
            <person name="Uohara A."/>
            <person name="Ohji S."/>
            <person name="Ichikawa N."/>
        </authorList>
    </citation>
    <scope>NUCLEOTIDE SEQUENCE [LARGE SCALE GENOMIC DNA]</scope>
    <source>
        <strain evidence="2 3">NBRC 103033</strain>
    </source>
</reference>
<organism evidence="2 3">
    <name type="scientific">Pseudoalteromonas atlantica</name>
    <name type="common">Alteromonas atlantica</name>
    <dbReference type="NCBI Taxonomy" id="288"/>
    <lineage>
        <taxon>Bacteria</taxon>
        <taxon>Pseudomonadati</taxon>
        <taxon>Pseudomonadota</taxon>
        <taxon>Gammaproteobacteria</taxon>
        <taxon>Alteromonadales</taxon>
        <taxon>Pseudoalteromonadaceae</taxon>
        <taxon>Pseudoalteromonas</taxon>
    </lineage>
</organism>
<accession>A0ABQ0UHV1</accession>
<dbReference type="InterPro" id="IPR003343">
    <property type="entry name" value="Big_2"/>
</dbReference>
<evidence type="ECO:0000313" key="2">
    <source>
        <dbReference type="EMBL" id="GEK78023.1"/>
    </source>
</evidence>
<protein>
    <recommendedName>
        <fullName evidence="1">BIG2 domain-containing protein</fullName>
    </recommendedName>
</protein>
<evidence type="ECO:0000259" key="1">
    <source>
        <dbReference type="SMART" id="SM00635"/>
    </source>
</evidence>
<proteinExistence type="predicted"/>
<dbReference type="Proteomes" id="UP000321189">
    <property type="component" value="Unassembled WGS sequence"/>
</dbReference>
<comment type="caution">
    <text evidence="2">The sequence shown here is derived from an EMBL/GenBank/DDBJ whole genome shotgun (WGS) entry which is preliminary data.</text>
</comment>
<dbReference type="EMBL" id="BJUT01000052">
    <property type="protein sequence ID" value="GEK78023.1"/>
    <property type="molecule type" value="Genomic_DNA"/>
</dbReference>
<dbReference type="PROSITE" id="PS51257">
    <property type="entry name" value="PROKAR_LIPOPROTEIN"/>
    <property type="match status" value="1"/>
</dbReference>
<name>A0ABQ0UHV1_PSEAF</name>
<dbReference type="RefSeq" id="WP_154945853.1">
    <property type="nucleotide sequence ID" value="NZ_BJUT01000052.1"/>
</dbReference>
<sequence length="424" mass="44925">MAIKHTSHKLSIISILLIAVTGCGSDTESTDLKKAVTLEELRTEGTIIESVTIINNQTRIRPGEQFQLKAMGIDSNGETRDVTDELTWSTSDLEVATVNSRGLVTAITNSPLDRGLITVTGTTINEISGEGQMSISDEAVSNIELKQASPEIGDINTCIEASISADITYSDGYISLNTIKDISFTLDDETSALIDNNGTLYTSSSEIENTSITANIGNISDTLIVTANPVNLESIDILSDDTSKDIIKLNLGSRISVAAQANLINNPSPFDIDNTIKWSTLDSYTVGVTKQGENKGTLLALKPGVTELVASCGGVYKTVAVQVEGDATLESIQINGAENPLTLSPLGTLDLTLTANYSDTSSSLNVSEFANWSVNGSTIANAELINIGTNQARYRLTSNSNGNGTVIVSVNYDGIVTSTQINIE</sequence>